<protein>
    <submittedName>
        <fullName evidence="4">Uncharacterized protein</fullName>
    </submittedName>
</protein>
<dbReference type="SMART" id="SM00248">
    <property type="entry name" value="ANK"/>
    <property type="match status" value="2"/>
</dbReference>
<name>A0A812I164_9DINO</name>
<organism evidence="4 5">
    <name type="scientific">Symbiodinium natans</name>
    <dbReference type="NCBI Taxonomy" id="878477"/>
    <lineage>
        <taxon>Eukaryota</taxon>
        <taxon>Sar</taxon>
        <taxon>Alveolata</taxon>
        <taxon>Dinophyceae</taxon>
        <taxon>Suessiales</taxon>
        <taxon>Symbiodiniaceae</taxon>
        <taxon>Symbiodinium</taxon>
    </lineage>
</organism>
<evidence type="ECO:0000256" key="1">
    <source>
        <dbReference type="ARBA" id="ARBA00022737"/>
    </source>
</evidence>
<comment type="caution">
    <text evidence="4">The sequence shown here is derived from an EMBL/GenBank/DDBJ whole genome shotgun (WGS) entry which is preliminary data.</text>
</comment>
<accession>A0A812I164</accession>
<dbReference type="Gene3D" id="1.25.40.20">
    <property type="entry name" value="Ankyrin repeat-containing domain"/>
    <property type="match status" value="1"/>
</dbReference>
<keyword evidence="2 3" id="KW-0040">ANK repeat</keyword>
<keyword evidence="5" id="KW-1185">Reference proteome</keyword>
<feature type="repeat" description="ANK" evidence="3">
    <location>
        <begin position="320"/>
        <end position="352"/>
    </location>
</feature>
<gene>
    <name evidence="4" type="ORF">SNAT2548_LOCUS2328</name>
</gene>
<dbReference type="InterPro" id="IPR002110">
    <property type="entry name" value="Ankyrin_rpt"/>
</dbReference>
<feature type="repeat" description="ANK" evidence="3">
    <location>
        <begin position="353"/>
        <end position="385"/>
    </location>
</feature>
<dbReference type="PROSITE" id="PS50088">
    <property type="entry name" value="ANK_REPEAT"/>
    <property type="match status" value="2"/>
</dbReference>
<reference evidence="4" key="1">
    <citation type="submission" date="2021-02" db="EMBL/GenBank/DDBJ databases">
        <authorList>
            <person name="Dougan E. K."/>
            <person name="Rhodes N."/>
            <person name="Thang M."/>
            <person name="Chan C."/>
        </authorList>
    </citation>
    <scope>NUCLEOTIDE SEQUENCE</scope>
</reference>
<keyword evidence="1" id="KW-0677">Repeat</keyword>
<sequence length="427" mass="47723">MDVRVSVLRRIGARKRTVGCTIPYVAHRGITLGQLRTFSRKARRQMQKAHLDIPWEELTVQDICDMVIKKETMQRNCSYVELIADGPQIPQYCVNYQFGQYFADVMSSLEWFAEAIALPDTAVLWFNLMGYNQHDVTTDLHKCCYDGKKLRMDKAQVECHSFIISAGTQAGTKSPESGAPEPFSMSRAWRLYSLECATRAGQDIYVACKSGIMACTRLFPNGTSKYGSLDPWVTETMYHIDVNKVACSREECAKDILLFINDGPAACGQAKLQRRMKRWAACHLVPFGASSPDSLTRTNLDELCCLRGFSINSLMAKSSLGQSSLHEAVAADSVELAEKMLAHGCLVNATDSMQETPLHYAAMRGNIEMIFLLLRARADVHMESRYGEAPYDVAKQNVAAFIHNRDSSEIMSILCAEYLKDQAGMPS</sequence>
<evidence type="ECO:0000313" key="4">
    <source>
        <dbReference type="EMBL" id="CAE6968324.1"/>
    </source>
</evidence>
<dbReference type="InterPro" id="IPR036770">
    <property type="entry name" value="Ankyrin_rpt-contain_sf"/>
</dbReference>
<evidence type="ECO:0000313" key="5">
    <source>
        <dbReference type="Proteomes" id="UP000604046"/>
    </source>
</evidence>
<dbReference type="PANTHER" id="PTHR24171">
    <property type="entry name" value="ANKYRIN REPEAT DOMAIN-CONTAINING PROTEIN 39-RELATED"/>
    <property type="match status" value="1"/>
</dbReference>
<evidence type="ECO:0000256" key="3">
    <source>
        <dbReference type="PROSITE-ProRule" id="PRU00023"/>
    </source>
</evidence>
<dbReference type="SUPFAM" id="SSF48403">
    <property type="entry name" value="Ankyrin repeat"/>
    <property type="match status" value="1"/>
</dbReference>
<dbReference type="AlphaFoldDB" id="A0A812I164"/>
<evidence type="ECO:0000256" key="2">
    <source>
        <dbReference type="ARBA" id="ARBA00023043"/>
    </source>
</evidence>
<dbReference type="Proteomes" id="UP000604046">
    <property type="component" value="Unassembled WGS sequence"/>
</dbReference>
<dbReference type="Pfam" id="PF12796">
    <property type="entry name" value="Ank_2"/>
    <property type="match status" value="1"/>
</dbReference>
<proteinExistence type="predicted"/>
<dbReference type="EMBL" id="CAJNDS010000133">
    <property type="protein sequence ID" value="CAE6968324.1"/>
    <property type="molecule type" value="Genomic_DNA"/>
</dbReference>
<dbReference type="PROSITE" id="PS50297">
    <property type="entry name" value="ANK_REP_REGION"/>
    <property type="match status" value="1"/>
</dbReference>
<dbReference type="OrthoDB" id="448455at2759"/>